<keyword evidence="2" id="KW-0808">Transferase</keyword>
<dbReference type="EMBL" id="QOWE01000027">
    <property type="protein sequence ID" value="RCR66439.1"/>
    <property type="molecule type" value="Genomic_DNA"/>
</dbReference>
<feature type="domain" description="N-acetyltransferase" evidence="1">
    <location>
        <begin position="35"/>
        <end position="180"/>
    </location>
</feature>
<evidence type="ECO:0000313" key="3">
    <source>
        <dbReference type="Proteomes" id="UP000253383"/>
    </source>
</evidence>
<dbReference type="Pfam" id="PF13302">
    <property type="entry name" value="Acetyltransf_3"/>
    <property type="match status" value="1"/>
</dbReference>
<protein>
    <submittedName>
        <fullName evidence="2">N-acetyltransferase</fullName>
    </submittedName>
</protein>
<dbReference type="SUPFAM" id="SSF55729">
    <property type="entry name" value="Acyl-CoA N-acyltransferases (Nat)"/>
    <property type="match status" value="1"/>
</dbReference>
<evidence type="ECO:0000259" key="1">
    <source>
        <dbReference type="PROSITE" id="PS51186"/>
    </source>
</evidence>
<organism evidence="2 3">
    <name type="scientific">Larkinella punicea</name>
    <dbReference type="NCBI Taxonomy" id="2315727"/>
    <lineage>
        <taxon>Bacteria</taxon>
        <taxon>Pseudomonadati</taxon>
        <taxon>Bacteroidota</taxon>
        <taxon>Cytophagia</taxon>
        <taxon>Cytophagales</taxon>
        <taxon>Spirosomataceae</taxon>
        <taxon>Larkinella</taxon>
    </lineage>
</organism>
<dbReference type="PROSITE" id="PS51186">
    <property type="entry name" value="GNAT"/>
    <property type="match status" value="1"/>
</dbReference>
<dbReference type="InterPro" id="IPR000182">
    <property type="entry name" value="GNAT_dom"/>
</dbReference>
<dbReference type="InterPro" id="IPR051531">
    <property type="entry name" value="N-acetyltransferase"/>
</dbReference>
<dbReference type="InterPro" id="IPR016181">
    <property type="entry name" value="Acyl_CoA_acyltransferase"/>
</dbReference>
<sequence>MTSLFSTRLQLIPLPLTSLEQLAISRTTLETARGLEISNLRLSGDHDFMAEFDEALPQYIIPQVKDHPDHWFWYTHWLVVHRELNLTIGGIGVAGAPDATGQTMIGYFMDQKFEGRQFTTEAVACFLDWIFQHPDVKAVVADTPTQHLASQRVLQKNGFQLVGAVEEGVRWERRRSQPLVQV</sequence>
<reference evidence="2 3" key="1">
    <citation type="submission" date="2018-07" db="EMBL/GenBank/DDBJ databases">
        <title>Genome analysis of Larkinella rosea.</title>
        <authorList>
            <person name="Zhou Z."/>
            <person name="Wang G."/>
        </authorList>
    </citation>
    <scope>NUCLEOTIDE SEQUENCE [LARGE SCALE GENOMIC DNA]</scope>
    <source>
        <strain evidence="3">zzj9</strain>
    </source>
</reference>
<proteinExistence type="predicted"/>
<dbReference type="PANTHER" id="PTHR43792:SF13">
    <property type="entry name" value="ACETYLTRANSFERASE"/>
    <property type="match status" value="1"/>
</dbReference>
<dbReference type="PANTHER" id="PTHR43792">
    <property type="entry name" value="GNAT FAMILY, PUTATIVE (AFU_ORTHOLOGUE AFUA_3G00765)-RELATED-RELATED"/>
    <property type="match status" value="1"/>
</dbReference>
<gene>
    <name evidence="2" type="ORF">DUE52_26545</name>
</gene>
<dbReference type="AlphaFoldDB" id="A0A368JFJ6"/>
<dbReference type="Proteomes" id="UP000253383">
    <property type="component" value="Unassembled WGS sequence"/>
</dbReference>
<dbReference type="RefSeq" id="WP_114409112.1">
    <property type="nucleotide sequence ID" value="NZ_QOWE01000027.1"/>
</dbReference>
<comment type="caution">
    <text evidence="2">The sequence shown here is derived from an EMBL/GenBank/DDBJ whole genome shotgun (WGS) entry which is preliminary data.</text>
</comment>
<dbReference type="OrthoDB" id="9811523at2"/>
<dbReference type="Gene3D" id="3.40.630.30">
    <property type="match status" value="1"/>
</dbReference>
<keyword evidence="3" id="KW-1185">Reference proteome</keyword>
<evidence type="ECO:0000313" key="2">
    <source>
        <dbReference type="EMBL" id="RCR66439.1"/>
    </source>
</evidence>
<accession>A0A368JFJ6</accession>
<dbReference type="GO" id="GO:0016747">
    <property type="term" value="F:acyltransferase activity, transferring groups other than amino-acyl groups"/>
    <property type="evidence" value="ECO:0007669"/>
    <property type="project" value="InterPro"/>
</dbReference>
<name>A0A368JFJ6_9BACT</name>